<dbReference type="HAMAP" id="MF_01151">
    <property type="entry name" value="GrpE"/>
    <property type="match status" value="1"/>
</dbReference>
<dbReference type="NCBIfam" id="NF010738">
    <property type="entry name" value="PRK14140.1"/>
    <property type="match status" value="1"/>
</dbReference>
<evidence type="ECO:0000256" key="11">
    <source>
        <dbReference type="RuleBase" id="RU000639"/>
    </source>
</evidence>
<dbReference type="Proteomes" id="UP000076079">
    <property type="component" value="Chromosome"/>
</dbReference>
<evidence type="ECO:0000256" key="1">
    <source>
        <dbReference type="ARBA" id="ARBA00004496"/>
    </source>
</evidence>
<dbReference type="Pfam" id="PF01025">
    <property type="entry name" value="GrpE"/>
    <property type="match status" value="1"/>
</dbReference>
<dbReference type="GO" id="GO:0000774">
    <property type="term" value="F:adenyl-nucleotide exchange factor activity"/>
    <property type="evidence" value="ECO:0007669"/>
    <property type="project" value="InterPro"/>
</dbReference>
<evidence type="ECO:0000313" key="15">
    <source>
        <dbReference type="Proteomes" id="UP000076079"/>
    </source>
</evidence>
<dbReference type="InterPro" id="IPR013805">
    <property type="entry name" value="GrpE_CC"/>
</dbReference>
<comment type="function">
    <text evidence="7 10 11">Participates actively in the response to hyperosmotic and heat shock by preventing the aggregation of stress-denatured proteins, in association with DnaK and GrpE. It is the nucleotide exchange factor for DnaK and may function as a thermosensor. Unfolded proteins bind initially to DnaJ; upon interaction with the DnaJ-bound protein, DnaK hydrolyzes its bound ATP, resulting in the formation of a stable complex. GrpE releases ADP from DnaK; ATP binding to DnaK triggers the release of the substrate protein, thus completing the reaction cycle. Several rounds of ATP-dependent interactions between DnaJ, DnaK and GrpE are required for fully efficient folding.</text>
</comment>
<reference evidence="15" key="2">
    <citation type="submission" date="2016-04" db="EMBL/GenBank/DDBJ databases">
        <title>First Complete Genome Sequence of a Subdivision 6 Acidobacterium.</title>
        <authorList>
            <person name="Huang S."/>
            <person name="Vieira S."/>
            <person name="Bunk B."/>
            <person name="Riedel T."/>
            <person name="Sproeer C."/>
            <person name="Overmann J."/>
        </authorList>
    </citation>
    <scope>NUCLEOTIDE SEQUENCE [LARGE SCALE GENOMIC DNA]</scope>
    <source>
        <strain evidence="15">DSM 100886 HEG_-6_39</strain>
    </source>
</reference>
<accession>A0A143PS41</accession>
<dbReference type="Gene3D" id="2.30.22.10">
    <property type="entry name" value="Head domain of nucleotide exchange factor GrpE"/>
    <property type="match status" value="1"/>
</dbReference>
<dbReference type="SUPFAM" id="SSF51064">
    <property type="entry name" value="Head domain of nucleotide exchange factor GrpE"/>
    <property type="match status" value="1"/>
</dbReference>
<proteinExistence type="inferred from homology"/>
<dbReference type="RefSeq" id="WP_110172720.1">
    <property type="nucleotide sequence ID" value="NZ_CP015136.1"/>
</dbReference>
<protein>
    <recommendedName>
        <fullName evidence="8 10">Protein GrpE</fullName>
    </recommendedName>
    <alternativeName>
        <fullName evidence="9 10">HSP-70 cofactor</fullName>
    </alternativeName>
</protein>
<keyword evidence="5 10" id="KW-0346">Stress response</keyword>
<feature type="region of interest" description="Disordered" evidence="13">
    <location>
        <begin position="1"/>
        <end position="28"/>
    </location>
</feature>
<comment type="similarity">
    <text evidence="2 10 12">Belongs to the GrpE family.</text>
</comment>
<dbReference type="InterPro" id="IPR009012">
    <property type="entry name" value="GrpE_head"/>
</dbReference>
<evidence type="ECO:0000256" key="10">
    <source>
        <dbReference type="HAMAP-Rule" id="MF_01151"/>
    </source>
</evidence>
<evidence type="ECO:0000256" key="6">
    <source>
        <dbReference type="ARBA" id="ARBA00023186"/>
    </source>
</evidence>
<dbReference type="OrthoDB" id="9812586at2"/>
<dbReference type="SUPFAM" id="SSF58014">
    <property type="entry name" value="Coiled-coil domain of nucleotide exchange factor GrpE"/>
    <property type="match status" value="1"/>
</dbReference>
<evidence type="ECO:0000256" key="3">
    <source>
        <dbReference type="ARBA" id="ARBA00011738"/>
    </source>
</evidence>
<dbReference type="GO" id="GO:0042803">
    <property type="term" value="F:protein homodimerization activity"/>
    <property type="evidence" value="ECO:0007669"/>
    <property type="project" value="InterPro"/>
</dbReference>
<dbReference type="CDD" id="cd00446">
    <property type="entry name" value="GrpE"/>
    <property type="match status" value="1"/>
</dbReference>
<evidence type="ECO:0000256" key="5">
    <source>
        <dbReference type="ARBA" id="ARBA00023016"/>
    </source>
</evidence>
<dbReference type="KEGG" id="abac:LuPra_04393"/>
<dbReference type="AlphaFoldDB" id="A0A143PS41"/>
<feature type="compositionally biased region" description="Low complexity" evidence="13">
    <location>
        <begin position="7"/>
        <end position="19"/>
    </location>
</feature>
<dbReference type="PRINTS" id="PR00773">
    <property type="entry name" value="GRPEPROTEIN"/>
</dbReference>
<dbReference type="GO" id="GO:0051082">
    <property type="term" value="F:unfolded protein binding"/>
    <property type="evidence" value="ECO:0007669"/>
    <property type="project" value="TreeGrafter"/>
</dbReference>
<keyword evidence="15" id="KW-1185">Reference proteome</keyword>
<keyword evidence="6 10" id="KW-0143">Chaperone</keyword>
<dbReference type="PROSITE" id="PS01071">
    <property type="entry name" value="GRPE"/>
    <property type="match status" value="1"/>
</dbReference>
<dbReference type="Gene3D" id="3.90.20.20">
    <property type="match status" value="1"/>
</dbReference>
<dbReference type="STRING" id="1855912.LuPra_04393"/>
<evidence type="ECO:0000256" key="4">
    <source>
        <dbReference type="ARBA" id="ARBA00022490"/>
    </source>
</evidence>
<evidence type="ECO:0000256" key="7">
    <source>
        <dbReference type="ARBA" id="ARBA00053401"/>
    </source>
</evidence>
<comment type="subunit">
    <text evidence="3 10">Homodimer.</text>
</comment>
<dbReference type="PATRIC" id="fig|1813736.3.peg.4633"/>
<name>A0A143PS41_LUTPR</name>
<comment type="subcellular location">
    <subcellularLocation>
        <location evidence="1 10">Cytoplasm</location>
    </subcellularLocation>
</comment>
<reference evidence="14 15" key="1">
    <citation type="journal article" date="2016" name="Genome Announc.">
        <title>First Complete Genome Sequence of a Subdivision 6 Acidobacterium Strain.</title>
        <authorList>
            <person name="Huang S."/>
            <person name="Vieira S."/>
            <person name="Bunk B."/>
            <person name="Riedel T."/>
            <person name="Sproer C."/>
            <person name="Overmann J."/>
        </authorList>
    </citation>
    <scope>NUCLEOTIDE SEQUENCE [LARGE SCALE GENOMIC DNA]</scope>
    <source>
        <strain evidence="15">DSM 100886 HEG_-6_39</strain>
    </source>
</reference>
<gene>
    <name evidence="14" type="primary">grpE_2</name>
    <name evidence="10" type="synonym">grpE</name>
    <name evidence="14" type="ORF">LuPra_04393</name>
</gene>
<dbReference type="FunFam" id="2.30.22.10:FF:000001">
    <property type="entry name" value="Protein GrpE"/>
    <property type="match status" value="1"/>
</dbReference>
<dbReference type="PANTHER" id="PTHR21237">
    <property type="entry name" value="GRPE PROTEIN"/>
    <property type="match status" value="1"/>
</dbReference>
<evidence type="ECO:0000313" key="14">
    <source>
        <dbReference type="EMBL" id="AMY11146.1"/>
    </source>
</evidence>
<keyword evidence="4 10" id="KW-0963">Cytoplasm</keyword>
<dbReference type="GO" id="GO:0006457">
    <property type="term" value="P:protein folding"/>
    <property type="evidence" value="ECO:0007669"/>
    <property type="project" value="InterPro"/>
</dbReference>
<sequence>MNDTPVDQAADAASADAPATEMSELDILGRERDDAQDRLLRLQAEFDNYRKRVERERRELGEHFAAELLTDFLPVLDDVERALTAVQASPEPALASHRLGLELIQKQFLELLKRRQVAPIDALGSDFDPNVHQAVGQEVSDAHREGEVIEDMRRGYRVGERLLRPSMVKVATRG</sequence>
<evidence type="ECO:0000256" key="13">
    <source>
        <dbReference type="SAM" id="MobiDB-lite"/>
    </source>
</evidence>
<dbReference type="GO" id="GO:0051087">
    <property type="term" value="F:protein-folding chaperone binding"/>
    <property type="evidence" value="ECO:0007669"/>
    <property type="project" value="InterPro"/>
</dbReference>
<evidence type="ECO:0000256" key="2">
    <source>
        <dbReference type="ARBA" id="ARBA00009054"/>
    </source>
</evidence>
<dbReference type="InterPro" id="IPR000740">
    <property type="entry name" value="GrpE"/>
</dbReference>
<evidence type="ECO:0000256" key="9">
    <source>
        <dbReference type="ARBA" id="ARBA00076414"/>
    </source>
</evidence>
<evidence type="ECO:0000256" key="8">
    <source>
        <dbReference type="ARBA" id="ARBA00072274"/>
    </source>
</evidence>
<organism evidence="14 15">
    <name type="scientific">Luteitalea pratensis</name>
    <dbReference type="NCBI Taxonomy" id="1855912"/>
    <lineage>
        <taxon>Bacteria</taxon>
        <taxon>Pseudomonadati</taxon>
        <taxon>Acidobacteriota</taxon>
        <taxon>Vicinamibacteria</taxon>
        <taxon>Vicinamibacterales</taxon>
        <taxon>Vicinamibacteraceae</taxon>
        <taxon>Luteitalea</taxon>
    </lineage>
</organism>
<dbReference type="EMBL" id="CP015136">
    <property type="protein sequence ID" value="AMY11146.1"/>
    <property type="molecule type" value="Genomic_DNA"/>
</dbReference>
<evidence type="ECO:0000256" key="12">
    <source>
        <dbReference type="RuleBase" id="RU004478"/>
    </source>
</evidence>
<dbReference type="GO" id="GO:0005737">
    <property type="term" value="C:cytoplasm"/>
    <property type="evidence" value="ECO:0007669"/>
    <property type="project" value="UniProtKB-SubCell"/>
</dbReference>
<dbReference type="PANTHER" id="PTHR21237:SF23">
    <property type="entry name" value="GRPE PROTEIN HOMOLOG, MITOCHONDRIAL"/>
    <property type="match status" value="1"/>
</dbReference>